<protein>
    <submittedName>
        <fullName evidence="2">Uncharacterized protein</fullName>
    </submittedName>
</protein>
<name>A0ABD0LLS2_9CAEN</name>
<sequence>AAMLDMLLQALDPDVGLKLRKHDTAVTPANGVAALTQQAEVDQQFRASAQRKASAHRQRTRRIQLRDSDRVRIALLSWDCGGRLVLRPLPENTAVEPIDARLLVTMTTRRRTLALGGLHGDILEFGQTLLPENYCGSSDLGQSAVRGLYFAWDPSPQAHAQQDHRRGARKRERDRRPLMPEDFTIPGTDSQDPRNARHTRASLRLSQRHWVTFGGRTETRTTGSSFTFTVRFRYDESLTSTGVFVCHEVSATVTGGRDRADKMSDKDTEEKADNESLCDYEMMCDFQHAEYSDSYLLPVLSQLWSVGILKI</sequence>
<reference evidence="2 3" key="1">
    <citation type="journal article" date="2023" name="Sci. Data">
        <title>Genome assembly of the Korean intertidal mud-creeper Batillaria attramentaria.</title>
        <authorList>
            <person name="Patra A.K."/>
            <person name="Ho P.T."/>
            <person name="Jun S."/>
            <person name="Lee S.J."/>
            <person name="Kim Y."/>
            <person name="Won Y.J."/>
        </authorList>
    </citation>
    <scope>NUCLEOTIDE SEQUENCE [LARGE SCALE GENOMIC DNA]</scope>
    <source>
        <strain evidence="2">Wonlab-2016</strain>
    </source>
</reference>
<evidence type="ECO:0000313" key="2">
    <source>
        <dbReference type="EMBL" id="KAK7500143.1"/>
    </source>
</evidence>
<dbReference type="EMBL" id="JACVVK020000039">
    <property type="protein sequence ID" value="KAK7500143.1"/>
    <property type="molecule type" value="Genomic_DNA"/>
</dbReference>
<keyword evidence="3" id="KW-1185">Reference proteome</keyword>
<feature type="region of interest" description="Disordered" evidence="1">
    <location>
        <begin position="156"/>
        <end position="201"/>
    </location>
</feature>
<dbReference type="Proteomes" id="UP001519460">
    <property type="component" value="Unassembled WGS sequence"/>
</dbReference>
<feature type="non-terminal residue" evidence="2">
    <location>
        <position position="311"/>
    </location>
</feature>
<evidence type="ECO:0000256" key="1">
    <source>
        <dbReference type="SAM" id="MobiDB-lite"/>
    </source>
</evidence>
<organism evidence="2 3">
    <name type="scientific">Batillaria attramentaria</name>
    <dbReference type="NCBI Taxonomy" id="370345"/>
    <lineage>
        <taxon>Eukaryota</taxon>
        <taxon>Metazoa</taxon>
        <taxon>Spiralia</taxon>
        <taxon>Lophotrochozoa</taxon>
        <taxon>Mollusca</taxon>
        <taxon>Gastropoda</taxon>
        <taxon>Caenogastropoda</taxon>
        <taxon>Sorbeoconcha</taxon>
        <taxon>Cerithioidea</taxon>
        <taxon>Batillariidae</taxon>
        <taxon>Batillaria</taxon>
    </lineage>
</organism>
<gene>
    <name evidence="2" type="ORF">BaRGS_00008690</name>
</gene>
<feature type="non-terminal residue" evidence="2">
    <location>
        <position position="1"/>
    </location>
</feature>
<comment type="caution">
    <text evidence="2">The sequence shown here is derived from an EMBL/GenBank/DDBJ whole genome shotgun (WGS) entry which is preliminary data.</text>
</comment>
<proteinExistence type="predicted"/>
<evidence type="ECO:0000313" key="3">
    <source>
        <dbReference type="Proteomes" id="UP001519460"/>
    </source>
</evidence>
<accession>A0ABD0LLS2</accession>
<dbReference type="AlphaFoldDB" id="A0ABD0LLS2"/>